<dbReference type="GeneID" id="17324869"/>
<dbReference type="EMBL" id="HG001831">
    <property type="protein sequence ID" value="CDF37303.1"/>
    <property type="molecule type" value="Genomic_DNA"/>
</dbReference>
<sequence>MQGPSLRHEYPLIPQRNPRNTHRECAMPLLGPMYCFLPRTYKRKKERKKKKKKKKNR</sequence>
<gene>
    <name evidence="2" type="ORF">CHC_T00005440001</name>
</gene>
<dbReference type="Proteomes" id="UP000012073">
    <property type="component" value="Unassembled WGS sequence"/>
</dbReference>
<evidence type="ECO:0000256" key="1">
    <source>
        <dbReference type="SAM" id="MobiDB-lite"/>
    </source>
</evidence>
<organism evidence="2 3">
    <name type="scientific">Chondrus crispus</name>
    <name type="common">Carrageen Irish moss</name>
    <name type="synonym">Polymorpha crispa</name>
    <dbReference type="NCBI Taxonomy" id="2769"/>
    <lineage>
        <taxon>Eukaryota</taxon>
        <taxon>Rhodophyta</taxon>
        <taxon>Florideophyceae</taxon>
        <taxon>Rhodymeniophycidae</taxon>
        <taxon>Gigartinales</taxon>
        <taxon>Gigartinaceae</taxon>
        <taxon>Chondrus</taxon>
    </lineage>
</organism>
<feature type="region of interest" description="Disordered" evidence="1">
    <location>
        <begin position="1"/>
        <end position="25"/>
    </location>
</feature>
<evidence type="ECO:0000313" key="3">
    <source>
        <dbReference type="Proteomes" id="UP000012073"/>
    </source>
</evidence>
<name>R7QHQ0_CHOCR</name>
<dbReference type="KEGG" id="ccp:CHC_T00005440001"/>
<feature type="compositionally biased region" description="Basic and acidic residues" evidence="1">
    <location>
        <begin position="1"/>
        <end position="10"/>
    </location>
</feature>
<protein>
    <submittedName>
        <fullName evidence="2">Uncharacterized protein</fullName>
    </submittedName>
</protein>
<evidence type="ECO:0000313" key="2">
    <source>
        <dbReference type="EMBL" id="CDF37303.1"/>
    </source>
</evidence>
<accession>R7QHQ0</accession>
<reference evidence="3" key="1">
    <citation type="journal article" date="2013" name="Proc. Natl. Acad. Sci. U.S.A.">
        <title>Genome structure and metabolic features in the red seaweed Chondrus crispus shed light on evolution of the Archaeplastida.</title>
        <authorList>
            <person name="Collen J."/>
            <person name="Porcel B."/>
            <person name="Carre W."/>
            <person name="Ball S.G."/>
            <person name="Chaparro C."/>
            <person name="Tonon T."/>
            <person name="Barbeyron T."/>
            <person name="Michel G."/>
            <person name="Noel B."/>
            <person name="Valentin K."/>
            <person name="Elias M."/>
            <person name="Artiguenave F."/>
            <person name="Arun A."/>
            <person name="Aury J.M."/>
            <person name="Barbosa-Neto J.F."/>
            <person name="Bothwell J.H."/>
            <person name="Bouget F.Y."/>
            <person name="Brillet L."/>
            <person name="Cabello-Hurtado F."/>
            <person name="Capella-Gutierrez S."/>
            <person name="Charrier B."/>
            <person name="Cladiere L."/>
            <person name="Cock J.M."/>
            <person name="Coelho S.M."/>
            <person name="Colleoni C."/>
            <person name="Czjzek M."/>
            <person name="Da Silva C."/>
            <person name="Delage L."/>
            <person name="Denoeud F."/>
            <person name="Deschamps P."/>
            <person name="Dittami S.M."/>
            <person name="Gabaldon T."/>
            <person name="Gachon C.M."/>
            <person name="Groisillier A."/>
            <person name="Herve C."/>
            <person name="Jabbari K."/>
            <person name="Katinka M."/>
            <person name="Kloareg B."/>
            <person name="Kowalczyk N."/>
            <person name="Labadie K."/>
            <person name="Leblanc C."/>
            <person name="Lopez P.J."/>
            <person name="McLachlan D.H."/>
            <person name="Meslet-Cladiere L."/>
            <person name="Moustafa A."/>
            <person name="Nehr Z."/>
            <person name="Nyvall Collen P."/>
            <person name="Panaud O."/>
            <person name="Partensky F."/>
            <person name="Poulain J."/>
            <person name="Rensing S.A."/>
            <person name="Rousvoal S."/>
            <person name="Samson G."/>
            <person name="Symeonidi A."/>
            <person name="Weissenbach J."/>
            <person name="Zambounis A."/>
            <person name="Wincker P."/>
            <person name="Boyen C."/>
        </authorList>
    </citation>
    <scope>NUCLEOTIDE SEQUENCE [LARGE SCALE GENOMIC DNA]</scope>
    <source>
        <strain evidence="3">cv. Stackhouse</strain>
    </source>
</reference>
<dbReference type="Gramene" id="CDF37303">
    <property type="protein sequence ID" value="CDF37303"/>
    <property type="gene ID" value="CHC_T00005440001"/>
</dbReference>
<dbReference type="AlphaFoldDB" id="R7QHQ0"/>
<keyword evidence="3" id="KW-1185">Reference proteome</keyword>
<dbReference type="RefSeq" id="XP_005717122.1">
    <property type="nucleotide sequence ID" value="XM_005717065.1"/>
</dbReference>
<proteinExistence type="predicted"/>